<keyword evidence="7 14" id="KW-0812">Transmembrane</keyword>
<keyword evidence="13" id="KW-0966">Cell projection</keyword>
<evidence type="ECO:0000313" key="16">
    <source>
        <dbReference type="RefSeq" id="XP_006825656.1"/>
    </source>
</evidence>
<proteinExistence type="inferred from homology"/>
<dbReference type="PANTHER" id="PTHR13306:SF6">
    <property type="entry name" value="TRANSMEMBRANE PROTEIN 138"/>
    <property type="match status" value="1"/>
</dbReference>
<feature type="transmembrane region" description="Helical" evidence="14">
    <location>
        <begin position="6"/>
        <end position="23"/>
    </location>
</feature>
<evidence type="ECO:0000256" key="6">
    <source>
        <dbReference type="ARBA" id="ARBA00022554"/>
    </source>
</evidence>
<dbReference type="PANTHER" id="PTHR13306">
    <property type="entry name" value="TRANSMEMBRANE PROTEIN 138"/>
    <property type="match status" value="1"/>
</dbReference>
<evidence type="ECO:0000256" key="12">
    <source>
        <dbReference type="ARBA" id="ARBA00023180"/>
    </source>
</evidence>
<evidence type="ECO:0000256" key="1">
    <source>
        <dbReference type="ARBA" id="ARBA00003709"/>
    </source>
</evidence>
<evidence type="ECO:0000313" key="15">
    <source>
        <dbReference type="Proteomes" id="UP000694865"/>
    </source>
</evidence>
<dbReference type="GeneID" id="100374555"/>
<dbReference type="RefSeq" id="XP_006825656.1">
    <property type="nucleotide sequence ID" value="XM_006825593.1"/>
</dbReference>
<gene>
    <name evidence="16" type="primary">LOC100374555</name>
</gene>
<reference evidence="16" key="1">
    <citation type="submission" date="2025-08" db="UniProtKB">
        <authorList>
            <consortium name="RefSeq"/>
        </authorList>
    </citation>
    <scope>IDENTIFICATION</scope>
    <source>
        <tissue evidence="16">Testes</tissue>
    </source>
</reference>
<evidence type="ECO:0000256" key="3">
    <source>
        <dbReference type="ARBA" id="ARBA00004138"/>
    </source>
</evidence>
<comment type="similarity">
    <text evidence="4">Belongs to the TMEM138 family.</text>
</comment>
<dbReference type="InterPro" id="IPR024133">
    <property type="entry name" value="TM_138"/>
</dbReference>
<evidence type="ECO:0000256" key="11">
    <source>
        <dbReference type="ARBA" id="ARBA00023136"/>
    </source>
</evidence>
<keyword evidence="9 14" id="KW-1133">Transmembrane helix</keyword>
<evidence type="ECO:0000256" key="9">
    <source>
        <dbReference type="ARBA" id="ARBA00022989"/>
    </source>
</evidence>
<keyword evidence="12" id="KW-0325">Glycoprotein</keyword>
<feature type="transmembrane region" description="Helical" evidence="14">
    <location>
        <begin position="35"/>
        <end position="59"/>
    </location>
</feature>
<evidence type="ECO:0000256" key="2">
    <source>
        <dbReference type="ARBA" id="ARBA00004128"/>
    </source>
</evidence>
<keyword evidence="15" id="KW-1185">Reference proteome</keyword>
<protein>
    <recommendedName>
        <fullName evidence="5">Transmembrane protein 138</fullName>
    </recommendedName>
</protein>
<keyword evidence="10" id="KW-0969">Cilium</keyword>
<keyword evidence="6" id="KW-0926">Vacuole</keyword>
<evidence type="ECO:0000256" key="13">
    <source>
        <dbReference type="ARBA" id="ARBA00023273"/>
    </source>
</evidence>
<dbReference type="Pfam" id="PF14935">
    <property type="entry name" value="TMEM138"/>
    <property type="match status" value="1"/>
</dbReference>
<name>A0ABM0N065_SACKO</name>
<dbReference type="Proteomes" id="UP000694865">
    <property type="component" value="Unplaced"/>
</dbReference>
<evidence type="ECO:0000256" key="7">
    <source>
        <dbReference type="ARBA" id="ARBA00022692"/>
    </source>
</evidence>
<accession>A0ABM0N065</accession>
<evidence type="ECO:0000256" key="8">
    <source>
        <dbReference type="ARBA" id="ARBA00022794"/>
    </source>
</evidence>
<comment type="function">
    <text evidence="1">Required for ciliogenesis.</text>
</comment>
<evidence type="ECO:0000256" key="4">
    <source>
        <dbReference type="ARBA" id="ARBA00010572"/>
    </source>
</evidence>
<organism evidence="15 16">
    <name type="scientific">Saccoglossus kowalevskii</name>
    <name type="common">Acorn worm</name>
    <dbReference type="NCBI Taxonomy" id="10224"/>
    <lineage>
        <taxon>Eukaryota</taxon>
        <taxon>Metazoa</taxon>
        <taxon>Hemichordata</taxon>
        <taxon>Enteropneusta</taxon>
        <taxon>Harrimaniidae</taxon>
        <taxon>Saccoglossus</taxon>
    </lineage>
</organism>
<keyword evidence="11 14" id="KW-0472">Membrane</keyword>
<evidence type="ECO:0000256" key="14">
    <source>
        <dbReference type="SAM" id="Phobius"/>
    </source>
</evidence>
<comment type="subcellular location">
    <subcellularLocation>
        <location evidence="3">Cell projection</location>
        <location evidence="3">Cilium</location>
    </subcellularLocation>
    <subcellularLocation>
        <location evidence="2">Vacuole membrane</location>
        <topology evidence="2">Multi-pass membrane protein</topology>
    </subcellularLocation>
</comment>
<keyword evidence="8" id="KW-0970">Cilium biogenesis/degradation</keyword>
<sequence length="182" mass="21782">MHVGNYRIILYLQLFLLFVDLFVNSFSELMRISHVTLLVLFVIQDICIIFAAIVLFLMFFNTYVFQAGLVGLLIGKFKLAILMVFIYFMLCIGLHIWTMHHTGLDSLLSSLQTAWQYHPSALFYMWHHTGLDSLLSSLQTAWQYHPSAVFYYYYYKRTAYRLGDPRFYRDSVWLRKQFERRR</sequence>
<evidence type="ECO:0000256" key="5">
    <source>
        <dbReference type="ARBA" id="ARBA00014515"/>
    </source>
</evidence>
<evidence type="ECO:0000256" key="10">
    <source>
        <dbReference type="ARBA" id="ARBA00023069"/>
    </source>
</evidence>
<feature type="transmembrane region" description="Helical" evidence="14">
    <location>
        <begin position="79"/>
        <end position="97"/>
    </location>
</feature>